<keyword evidence="13" id="KW-1185">Reference proteome</keyword>
<dbReference type="EMBL" id="OU895877">
    <property type="protein sequence ID" value="CAG9797048.1"/>
    <property type="molecule type" value="Genomic_DNA"/>
</dbReference>
<keyword evidence="8" id="KW-0539">Nucleus</keyword>
<reference evidence="12" key="1">
    <citation type="submission" date="2022-01" db="EMBL/GenBank/DDBJ databases">
        <authorList>
            <person name="King R."/>
        </authorList>
    </citation>
    <scope>NUCLEOTIDE SEQUENCE</scope>
</reference>
<feature type="domain" description="Proteasome activator Blm10 middle HEAT repeats region" evidence="10">
    <location>
        <begin position="320"/>
        <end position="815"/>
    </location>
</feature>
<evidence type="ECO:0000313" key="13">
    <source>
        <dbReference type="Proteomes" id="UP001153620"/>
    </source>
</evidence>
<gene>
    <name evidence="12" type="ORF">CHIRRI_LOCUS49</name>
</gene>
<dbReference type="OrthoDB" id="17907at2759"/>
<feature type="domain" description="Proteasome activator complex subunit 4-like HEAT repeat-like" evidence="11">
    <location>
        <begin position="1170"/>
        <end position="1453"/>
    </location>
</feature>
<dbReference type="InterPro" id="IPR016024">
    <property type="entry name" value="ARM-type_fold"/>
</dbReference>
<proteinExistence type="inferred from homology"/>
<dbReference type="GO" id="GO:0016607">
    <property type="term" value="C:nuclear speck"/>
    <property type="evidence" value="ECO:0007669"/>
    <property type="project" value="UniProtKB-SubCell"/>
</dbReference>
<comment type="similarity">
    <text evidence="3">Belongs to the BLM10 family.</text>
</comment>
<organism evidence="12 13">
    <name type="scientific">Chironomus riparius</name>
    <dbReference type="NCBI Taxonomy" id="315576"/>
    <lineage>
        <taxon>Eukaryota</taxon>
        <taxon>Metazoa</taxon>
        <taxon>Ecdysozoa</taxon>
        <taxon>Arthropoda</taxon>
        <taxon>Hexapoda</taxon>
        <taxon>Insecta</taxon>
        <taxon>Pterygota</taxon>
        <taxon>Neoptera</taxon>
        <taxon>Endopterygota</taxon>
        <taxon>Diptera</taxon>
        <taxon>Nematocera</taxon>
        <taxon>Chironomoidea</taxon>
        <taxon>Chironomidae</taxon>
        <taxon>Chironominae</taxon>
        <taxon>Chironomus</taxon>
    </lineage>
</organism>
<dbReference type="InterPro" id="IPR011989">
    <property type="entry name" value="ARM-like"/>
</dbReference>
<dbReference type="GO" id="GO:0006281">
    <property type="term" value="P:DNA repair"/>
    <property type="evidence" value="ECO:0007669"/>
    <property type="project" value="UniProtKB-KW"/>
</dbReference>
<keyword evidence="5" id="KW-0677">Repeat</keyword>
<dbReference type="Gene3D" id="1.25.10.10">
    <property type="entry name" value="Leucine-rich Repeat Variant"/>
    <property type="match status" value="1"/>
</dbReference>
<evidence type="ECO:0000256" key="2">
    <source>
        <dbReference type="ARBA" id="ARBA00004496"/>
    </source>
</evidence>
<dbReference type="Proteomes" id="UP001153620">
    <property type="component" value="Chromosome 1"/>
</dbReference>
<dbReference type="InterPro" id="IPR032430">
    <property type="entry name" value="Blm10_mid"/>
</dbReference>
<keyword evidence="7" id="KW-0234">DNA repair</keyword>
<reference evidence="12" key="2">
    <citation type="submission" date="2022-10" db="EMBL/GenBank/DDBJ databases">
        <authorList>
            <consortium name="ENA_rothamsted_submissions"/>
            <consortium name="culmorum"/>
            <person name="King R."/>
        </authorList>
    </citation>
    <scope>NUCLEOTIDE SEQUENCE</scope>
</reference>
<evidence type="ECO:0000313" key="12">
    <source>
        <dbReference type="EMBL" id="CAG9797048.1"/>
    </source>
</evidence>
<evidence type="ECO:0000259" key="10">
    <source>
        <dbReference type="Pfam" id="PF16507"/>
    </source>
</evidence>
<dbReference type="GO" id="GO:0016504">
    <property type="term" value="F:peptidase activator activity"/>
    <property type="evidence" value="ECO:0007669"/>
    <property type="project" value="InterPro"/>
</dbReference>
<dbReference type="InterPro" id="IPR055455">
    <property type="entry name" value="HEAT_PSME4"/>
</dbReference>
<evidence type="ECO:0000256" key="8">
    <source>
        <dbReference type="ARBA" id="ARBA00023242"/>
    </source>
</evidence>
<dbReference type="Pfam" id="PF23096">
    <property type="entry name" value="HEAT_PSME4"/>
    <property type="match status" value="1"/>
</dbReference>
<keyword evidence="6" id="KW-0227">DNA damage</keyword>
<keyword evidence="4" id="KW-0963">Cytoplasm</keyword>
<evidence type="ECO:0008006" key="14">
    <source>
        <dbReference type="Google" id="ProtNLM"/>
    </source>
</evidence>
<dbReference type="GO" id="GO:0010499">
    <property type="term" value="P:proteasomal ubiquitin-independent protein catabolic process"/>
    <property type="evidence" value="ECO:0007669"/>
    <property type="project" value="TreeGrafter"/>
</dbReference>
<protein>
    <recommendedName>
        <fullName evidence="14">Proteasome activator complex subunit 4</fullName>
    </recommendedName>
</protein>
<evidence type="ECO:0000256" key="6">
    <source>
        <dbReference type="ARBA" id="ARBA00022763"/>
    </source>
</evidence>
<dbReference type="InterPro" id="IPR021843">
    <property type="entry name" value="PSME4_C"/>
</dbReference>
<evidence type="ECO:0000256" key="5">
    <source>
        <dbReference type="ARBA" id="ARBA00022737"/>
    </source>
</evidence>
<dbReference type="GO" id="GO:0005829">
    <property type="term" value="C:cytosol"/>
    <property type="evidence" value="ECO:0007669"/>
    <property type="project" value="TreeGrafter"/>
</dbReference>
<comment type="subcellular location">
    <subcellularLocation>
        <location evidence="2">Cytoplasm</location>
    </subcellularLocation>
    <subcellularLocation>
        <location evidence="1">Nucleus speckle</location>
    </subcellularLocation>
</comment>
<evidence type="ECO:0000259" key="11">
    <source>
        <dbReference type="Pfam" id="PF23096"/>
    </source>
</evidence>
<feature type="domain" description="Proteasome activator complex subunit 4 C-terminal" evidence="9">
    <location>
        <begin position="1725"/>
        <end position="1809"/>
    </location>
</feature>
<dbReference type="SUPFAM" id="SSF48371">
    <property type="entry name" value="ARM repeat"/>
    <property type="match status" value="2"/>
</dbReference>
<dbReference type="Pfam" id="PF11919">
    <property type="entry name" value="PSME4_C"/>
    <property type="match status" value="1"/>
</dbReference>
<accession>A0A9N9RHT9</accession>
<dbReference type="GO" id="GO:0070628">
    <property type="term" value="F:proteasome binding"/>
    <property type="evidence" value="ECO:0007669"/>
    <property type="project" value="InterPro"/>
</dbReference>
<evidence type="ECO:0000256" key="7">
    <source>
        <dbReference type="ARBA" id="ARBA00023204"/>
    </source>
</evidence>
<dbReference type="PANTHER" id="PTHR32170:SF3">
    <property type="entry name" value="PROTEASOME ACTIVATOR COMPLEX SUBUNIT 4"/>
    <property type="match status" value="1"/>
</dbReference>
<sequence length="1810" mass="211059">MDSENDEEYQRIESKKELRAKKLGYKPQSELFCNFYLPYAADESILDKESHKNIEYIKQNLGLCVALREIYPSMLFISKLMNYIKLYGYKFSKDDHIQFIKLLLNFIQIKNLDPSKLNKCCSCLIQLLRKSHLLSPEDLEIDWRPLYNLCRLYIDKRSSKGDLIRSYPTLDQVIMQTVRFSSYYFPKLANQEIIDELLPNVLPLDIGKVDSAMELLCLFINSSHYEGWFDYLMEIWNIYHYPSWNVDIMNTIAATASQNIGYIYWTPHIPIMFTRIMRSLELPVSYKQIKSSRNQSLSMDACATWIISVICPQYDTMKYLKNLFSTIESYLNPANSGKWVKVISELLVNLVQYFQDRLVSERYKKHSWKKQIPDDCKLRNEDVTEFVETFKPIAMTIIYSRMQSYDITKIIKGLADLRPELILPEIIEKVSTTAELINEPNKFTAALNCLSSVASAIVTNKKYCTSTKTELIPIMFSILPGIDSNDFKKTSITLHFLMTVSFLIPFVDCSKASLVLDDLTEDEILISEQTAQFEDFILQFIDRIFVLIESSSVENIRMEHASNGDNEVKSKLESLAEILIQNTSHSILSQCSQDILRSATKKIINYVKNNALEPRVAGTAMSILCKVFARVNPKEIYHALIPFIVEMIETHFNEIDDAYCIEKQNDDFLYYVQILSNLIRGDPIEIQQYIDTLFPIIDKLLKCKCKATNRNGANMIGSLLNILSVIQINDVKTVPEAYEKSLKEFFPIRFWGRKMNRDEKFDWFVPSENERKLCEKIIHYYLLPILDKLEKYTNGSLDISRDDMLLNLFIISSILKCNNFLDNWEEEPIKLVECLTAVWKPFKLALGYENLCVKMPDQSNVRKTIVNMLEKLQAKLLKDSEDDIKSFRQLISIWEKIHIKMNSSQSYDSQMKNYQLSKQFQDFKLCKVRKDIRAINATRVIVQHDLRDELTKPSFTPTHRRIMLNLITLGTSHYSIIRSLAQSKLFKMLTTYSFSYKSVVDNIVEFLKLDPNENHESFKGALYLIGTNRRSRLMLRSDWETIEKLWLTFLKTKLSEKHSIIRLMESITDGVNNEFQTISTQLFVDEEFAKFGASLMVDQSKLPKDYLLVGNKKLQMLNEKNEQCYQKLLNEILKYSQENSLHWRYNLLCGTFVNDLMHPFSKYPVFVSEIYCKNLINESISERMLALKIVSTVLKQQKRDHVKVTIDPYQHTIMDRNEISGICKPGLRHDNKWLQYDINSVPKNQEEWDEPRYIYKINGFFGWTPKVEVYAPNSMQPILDRSYNELSDHEKVFYSFFKDPNNLEKLIYYWSLEEKKGNEKFHRSRFFFIKQIFDIFGDTFLDDFLSYIEPLIKNQTSESSHRCAAEILTGMMRGAKHWNYEKTKNLYDKITPLIKLALDNITPESDSIWGCAFATASENMDPNKQYFLHEILLDNPIRDLKSFTDCSRLYCLQGAFNQHAWRMISVGRRLLNYLDPFLNHPFQNVRDRIGSTLINIFENDLNFEEYKKGLIPRVKDFLTNKQNEISIMENDENSNHVIETNTPYASSIRFFKTISQFLIGVLNRSTNGNESIYTILLPVAIRLEKCEYDVELAEVCTAILALIAQAFTQPSRMNDYIMKIEEVSQHSSWQCRLSAIDILQVLTFNNMPIVLSQKIWVEQIQSIVLRLLEDNMLEVRVKAAEVLGGLIHCSFLPATDKLLELFKKKCQTKIVKRSTVCSLEPNIRVRHSGVLGLCAFISAFPYEIPSFVPNVFEILHRHLDDPQPIPATIRKTLADFKRTHHDGWDFHQLKFTESQLAVLSDLSVPPSYFN</sequence>
<evidence type="ECO:0000259" key="9">
    <source>
        <dbReference type="Pfam" id="PF11919"/>
    </source>
</evidence>
<evidence type="ECO:0000256" key="3">
    <source>
        <dbReference type="ARBA" id="ARBA00005739"/>
    </source>
</evidence>
<dbReference type="Pfam" id="PF16507">
    <property type="entry name" value="HEAT_PSME4_mid"/>
    <property type="match status" value="1"/>
</dbReference>
<dbReference type="InterPro" id="IPR035309">
    <property type="entry name" value="PSME4"/>
</dbReference>
<evidence type="ECO:0000256" key="4">
    <source>
        <dbReference type="ARBA" id="ARBA00022490"/>
    </source>
</evidence>
<name>A0A9N9RHT9_9DIPT</name>
<evidence type="ECO:0000256" key="1">
    <source>
        <dbReference type="ARBA" id="ARBA00004324"/>
    </source>
</evidence>
<dbReference type="PANTHER" id="PTHR32170">
    <property type="entry name" value="PROTEASOME ACTIVATOR COMPLEX SUBUNIT 4"/>
    <property type="match status" value="1"/>
</dbReference>